<gene>
    <name evidence="1" type="ORF">SAMN05421665_2444</name>
</gene>
<keyword evidence="2" id="KW-1185">Reference proteome</keyword>
<dbReference type="Pfam" id="PF12915">
    <property type="entry name" value="DUF3833"/>
    <property type="match status" value="1"/>
</dbReference>
<dbReference type="AlphaFoldDB" id="A0A1R3X9E2"/>
<evidence type="ECO:0008006" key="3">
    <source>
        <dbReference type="Google" id="ProtNLM"/>
    </source>
</evidence>
<dbReference type="InterPro" id="IPR024409">
    <property type="entry name" value="DUF3833"/>
</dbReference>
<evidence type="ECO:0000313" key="2">
    <source>
        <dbReference type="Proteomes" id="UP000186997"/>
    </source>
</evidence>
<protein>
    <recommendedName>
        <fullName evidence="3">DUF3833 domain-containing protein</fullName>
    </recommendedName>
</protein>
<evidence type="ECO:0000313" key="1">
    <source>
        <dbReference type="EMBL" id="SIT87547.1"/>
    </source>
</evidence>
<dbReference type="EMBL" id="FTPR01000002">
    <property type="protein sequence ID" value="SIT87547.1"/>
    <property type="molecule type" value="Genomic_DNA"/>
</dbReference>
<organism evidence="1 2">
    <name type="scientific">Yoonia rosea</name>
    <dbReference type="NCBI Taxonomy" id="287098"/>
    <lineage>
        <taxon>Bacteria</taxon>
        <taxon>Pseudomonadati</taxon>
        <taxon>Pseudomonadota</taxon>
        <taxon>Alphaproteobacteria</taxon>
        <taxon>Rhodobacterales</taxon>
        <taxon>Paracoccaceae</taxon>
        <taxon>Yoonia</taxon>
    </lineage>
</organism>
<reference evidence="2" key="1">
    <citation type="submission" date="2017-01" db="EMBL/GenBank/DDBJ databases">
        <authorList>
            <person name="Varghese N."/>
            <person name="Submissions S."/>
        </authorList>
    </citation>
    <scope>NUCLEOTIDE SEQUENCE [LARGE SCALE GENOMIC DNA]</scope>
    <source>
        <strain evidence="2">DSM 29591</strain>
    </source>
</reference>
<dbReference type="OrthoDB" id="5296954at2"/>
<dbReference type="Proteomes" id="UP000186997">
    <property type="component" value="Unassembled WGS sequence"/>
</dbReference>
<dbReference type="STRING" id="287098.SAMN05421665_2444"/>
<name>A0A1R3X9E2_9RHOB</name>
<proteinExistence type="predicted"/>
<dbReference type="RefSeq" id="WP_076660095.1">
    <property type="nucleotide sequence ID" value="NZ_FTPR01000002.1"/>
</dbReference>
<sequence>MSFMTYILIGAALMAIAVFLRERYVSFWAQKTDDYADGPIFDIRERFNGPIVCEGVIYGPTGRVSSRFVADFEASWNGNIGTMKEVFHYDSGQVQEREWTLTLGNDGSIKADAPDLVGSGFGAQKGSAVSLNYRIKLTEEAGGHALDVTDWMYLMANGSIMNRSQFRKFGIKVAELVATMRPKGKAYAGE</sequence>
<accession>A0A1R3X9E2</accession>